<feature type="signal peptide" evidence="6">
    <location>
        <begin position="1"/>
        <end position="29"/>
    </location>
</feature>
<dbReference type="InterPro" id="IPR018366">
    <property type="entry name" value="CBM2_CS"/>
</dbReference>
<dbReference type="SUPFAM" id="SSF49265">
    <property type="entry name" value="Fibronectin type III"/>
    <property type="match status" value="1"/>
</dbReference>
<dbReference type="PANTHER" id="PTHR42976:SF1">
    <property type="entry name" value="GH18 DOMAIN-CONTAINING PROTEIN-RELATED"/>
    <property type="match status" value="1"/>
</dbReference>
<dbReference type="InterPro" id="IPR036116">
    <property type="entry name" value="FN3_sf"/>
</dbReference>
<dbReference type="PANTHER" id="PTHR42976">
    <property type="entry name" value="BIFUNCTIONAL CHITINASE/LYSOZYME-RELATED"/>
    <property type="match status" value="1"/>
</dbReference>
<protein>
    <submittedName>
        <fullName evidence="10">Cellulose binding domain-containing protein</fullName>
    </submittedName>
</protein>
<dbReference type="InterPro" id="IPR001919">
    <property type="entry name" value="CBD2"/>
</dbReference>
<dbReference type="EMBL" id="JBHMBS010000016">
    <property type="protein sequence ID" value="MFB9679433.1"/>
    <property type="molecule type" value="Genomic_DNA"/>
</dbReference>
<dbReference type="InterPro" id="IPR001223">
    <property type="entry name" value="Glyco_hydro18_cat"/>
</dbReference>
<keyword evidence="3" id="KW-0326">Glycosidase</keyword>
<dbReference type="PROSITE" id="PS51173">
    <property type="entry name" value="CBM2"/>
    <property type="match status" value="1"/>
</dbReference>
<evidence type="ECO:0000256" key="5">
    <source>
        <dbReference type="SAM" id="MobiDB-lite"/>
    </source>
</evidence>
<dbReference type="RefSeq" id="WP_386160853.1">
    <property type="nucleotide sequence ID" value="NZ_JBHMBS010000016.1"/>
</dbReference>
<feature type="domain" description="GH18" evidence="9">
    <location>
        <begin position="232"/>
        <end position="518"/>
    </location>
</feature>
<name>A0ABV5TJY9_9ACTN</name>
<comment type="caution">
    <text evidence="10">The sequence shown here is derived from an EMBL/GenBank/DDBJ whole genome shotgun (WGS) entry which is preliminary data.</text>
</comment>
<evidence type="ECO:0000256" key="3">
    <source>
        <dbReference type="ARBA" id="ARBA00023295"/>
    </source>
</evidence>
<dbReference type="Gene3D" id="2.60.40.290">
    <property type="match status" value="1"/>
</dbReference>
<dbReference type="SMART" id="SM00060">
    <property type="entry name" value="FN3"/>
    <property type="match status" value="1"/>
</dbReference>
<feature type="domain" description="Fibronectin type-III" evidence="7">
    <location>
        <begin position="141"/>
        <end position="223"/>
    </location>
</feature>
<organism evidence="10 11">
    <name type="scientific">Streptosporangium vulgare</name>
    <dbReference type="NCBI Taxonomy" id="46190"/>
    <lineage>
        <taxon>Bacteria</taxon>
        <taxon>Bacillati</taxon>
        <taxon>Actinomycetota</taxon>
        <taxon>Actinomycetes</taxon>
        <taxon>Streptosporangiales</taxon>
        <taxon>Streptosporangiaceae</taxon>
        <taxon>Streptosporangium</taxon>
    </lineage>
</organism>
<evidence type="ECO:0000256" key="1">
    <source>
        <dbReference type="ARBA" id="ARBA00022801"/>
    </source>
</evidence>
<keyword evidence="11" id="KW-1185">Reference proteome</keyword>
<evidence type="ECO:0000256" key="6">
    <source>
        <dbReference type="SAM" id="SignalP"/>
    </source>
</evidence>
<evidence type="ECO:0000259" key="9">
    <source>
        <dbReference type="PROSITE" id="PS51910"/>
    </source>
</evidence>
<dbReference type="PROSITE" id="PS50853">
    <property type="entry name" value="FN3"/>
    <property type="match status" value="1"/>
</dbReference>
<dbReference type="CDD" id="cd00063">
    <property type="entry name" value="FN3"/>
    <property type="match status" value="1"/>
</dbReference>
<evidence type="ECO:0000256" key="2">
    <source>
        <dbReference type="ARBA" id="ARBA00023277"/>
    </source>
</evidence>
<feature type="domain" description="CBM2" evidence="8">
    <location>
        <begin position="25"/>
        <end position="133"/>
    </location>
</feature>
<evidence type="ECO:0000256" key="4">
    <source>
        <dbReference type="ARBA" id="ARBA00023326"/>
    </source>
</evidence>
<dbReference type="Pfam" id="PF00553">
    <property type="entry name" value="CBM_2"/>
    <property type="match status" value="1"/>
</dbReference>
<dbReference type="InterPro" id="IPR052750">
    <property type="entry name" value="GH18_Chitinase"/>
</dbReference>
<dbReference type="Pfam" id="PF00041">
    <property type="entry name" value="fn3"/>
    <property type="match status" value="1"/>
</dbReference>
<dbReference type="Gene3D" id="2.60.40.10">
    <property type="entry name" value="Immunoglobulins"/>
    <property type="match status" value="1"/>
</dbReference>
<dbReference type="InterPro" id="IPR012291">
    <property type="entry name" value="CBM2_carb-bd_dom_sf"/>
</dbReference>
<dbReference type="PROSITE" id="PS00561">
    <property type="entry name" value="CBM2_A"/>
    <property type="match status" value="1"/>
</dbReference>
<proteinExistence type="predicted"/>
<dbReference type="CDD" id="cd06543">
    <property type="entry name" value="GH18_PF-ChiA-like"/>
    <property type="match status" value="1"/>
</dbReference>
<gene>
    <name evidence="10" type="ORF">ACFFRH_28465</name>
</gene>
<dbReference type="InterPro" id="IPR003961">
    <property type="entry name" value="FN3_dom"/>
</dbReference>
<dbReference type="SMART" id="SM00637">
    <property type="entry name" value="CBD_II"/>
    <property type="match status" value="1"/>
</dbReference>
<dbReference type="SUPFAM" id="SSF49384">
    <property type="entry name" value="Carbohydrate-binding domain"/>
    <property type="match status" value="1"/>
</dbReference>
<reference evidence="10 11" key="1">
    <citation type="submission" date="2024-09" db="EMBL/GenBank/DDBJ databases">
        <authorList>
            <person name="Sun Q."/>
            <person name="Mori K."/>
        </authorList>
    </citation>
    <scope>NUCLEOTIDE SEQUENCE [LARGE SCALE GENOMIC DNA]</scope>
    <source>
        <strain evidence="10 11">JCM 3028</strain>
    </source>
</reference>
<dbReference type="InterPro" id="IPR008965">
    <property type="entry name" value="CBM2/CBM3_carb-bd_dom_sf"/>
</dbReference>
<keyword evidence="4" id="KW-0624">Polysaccharide degradation</keyword>
<dbReference type="InterPro" id="IPR017853">
    <property type="entry name" value="GH"/>
</dbReference>
<dbReference type="Proteomes" id="UP001589610">
    <property type="component" value="Unassembled WGS sequence"/>
</dbReference>
<evidence type="ECO:0000259" key="7">
    <source>
        <dbReference type="PROSITE" id="PS50853"/>
    </source>
</evidence>
<evidence type="ECO:0000313" key="10">
    <source>
        <dbReference type="EMBL" id="MFB9679433.1"/>
    </source>
</evidence>
<keyword evidence="1" id="KW-0378">Hydrolase</keyword>
<keyword evidence="6" id="KW-0732">Signal</keyword>
<keyword evidence="2" id="KW-0119">Carbohydrate metabolism</keyword>
<evidence type="ECO:0000259" key="8">
    <source>
        <dbReference type="PROSITE" id="PS51173"/>
    </source>
</evidence>
<evidence type="ECO:0000313" key="11">
    <source>
        <dbReference type="Proteomes" id="UP001589610"/>
    </source>
</evidence>
<dbReference type="SUPFAM" id="SSF51445">
    <property type="entry name" value="(Trans)glycosidases"/>
    <property type="match status" value="1"/>
</dbReference>
<dbReference type="PROSITE" id="PS51910">
    <property type="entry name" value="GH18_2"/>
    <property type="match status" value="1"/>
</dbReference>
<accession>A0ABV5TJY9</accession>
<dbReference type="Gene3D" id="3.20.20.80">
    <property type="entry name" value="Glycosidases"/>
    <property type="match status" value="1"/>
</dbReference>
<feature type="chain" id="PRO_5047262897" evidence="6">
    <location>
        <begin position="30"/>
        <end position="518"/>
    </location>
</feature>
<feature type="region of interest" description="Disordered" evidence="5">
    <location>
        <begin position="132"/>
        <end position="153"/>
    </location>
</feature>
<dbReference type="InterPro" id="IPR013783">
    <property type="entry name" value="Ig-like_fold"/>
</dbReference>
<sequence>MRLRRTLTAVLAALGMSLGLSLVAPPAFAAPNTAVFTKVSDWGTGFEGKYTVTNGGTTTINGWSVAFDLPSGANIGSFWDASMSRSGQRFTFTNVGWNGTLAPGATASFGFNGSPGSATPSNCTLNGASCSGGSTPGTPGAPGTPSVTGTTNSSISLSWGASSGTVTGYRVYEGSTQRAQVTGTSATIGSLGTCTSHTYTVKAYNAQGESAASGAVSATTTGCTNPQPGKMPGAPYLYMGWGNPPNPATVMSATGVKSFTMAFILSSGGCNPAWDGNRPLTGGADQTAINQIKAAGGSVQISFGGWSGNKLGPNCSTPAAFAGAVQQVINAVGPAVVDFDIENTDEFENYTVQDRILNGLKIVKQNNPNVKIAVTFGTSTTGPTSHGIRLINQAKALAVPIDNYTIMPFDFGGSNIYTDTVNASEGLKNALKAANGWTDAQAYARMGISGMNGLSDQQELTTVAAWTQIRDWANSKGLTRFAYWAVNRDRPCPGGGVTSNCSGIAQNDWDFTRVTAGF</sequence>